<evidence type="ECO:0000256" key="1">
    <source>
        <dbReference type="SAM" id="MobiDB-lite"/>
    </source>
</evidence>
<keyword evidence="3" id="KW-1185">Reference proteome</keyword>
<evidence type="ECO:0008006" key="4">
    <source>
        <dbReference type="Google" id="ProtNLM"/>
    </source>
</evidence>
<gene>
    <name evidence="2" type="ORF">M5I08_24215</name>
</gene>
<name>A0ABY4QS23_9MYCO</name>
<sequence>MGAADVEPVAIALSASVSAAPAVTTMSPGLAFQEALMGTMTGRSAISPVTDHKKNDNDRKDDKAAEDENLDESFRPIGTLLSTGSWLACSSAYNERRRAGA</sequence>
<organism evidence="2 3">
    <name type="scientific">Candidatus Mycobacterium methanotrophicum</name>
    <dbReference type="NCBI Taxonomy" id="2943498"/>
    <lineage>
        <taxon>Bacteria</taxon>
        <taxon>Bacillati</taxon>
        <taxon>Actinomycetota</taxon>
        <taxon>Actinomycetes</taxon>
        <taxon>Mycobacteriales</taxon>
        <taxon>Mycobacteriaceae</taxon>
        <taxon>Mycobacterium</taxon>
    </lineage>
</organism>
<evidence type="ECO:0000313" key="3">
    <source>
        <dbReference type="Proteomes" id="UP001056610"/>
    </source>
</evidence>
<reference evidence="2" key="1">
    <citation type="submission" date="2022-05" db="EMBL/GenBank/DDBJ databases">
        <title>A methanotrophic Mycobacterium dominates a cave microbial ecosystem.</title>
        <authorList>
            <person name="Van Spanning R.J.M."/>
            <person name="Guan Q."/>
            <person name="Melkonian C."/>
            <person name="Gallant J."/>
            <person name="Polerecky L."/>
            <person name="Flot J.-F."/>
            <person name="Brandt B.W."/>
            <person name="Braster M."/>
            <person name="Iturbe Espinoza P."/>
            <person name="Aerts J."/>
            <person name="Meima-Franke M."/>
            <person name="Piersma S.R."/>
            <person name="Bunduc C."/>
            <person name="Ummels R."/>
            <person name="Pain A."/>
            <person name="Fleming E.J."/>
            <person name="van der Wel N."/>
            <person name="Gherman V.D."/>
            <person name="Sarbu S.M."/>
            <person name="Bodelier P.L.E."/>
            <person name="Bitter W."/>
        </authorList>
    </citation>
    <scope>NUCLEOTIDE SEQUENCE</scope>
    <source>
        <strain evidence="2">Sulfur Cave</strain>
    </source>
</reference>
<feature type="compositionally biased region" description="Basic and acidic residues" evidence="1">
    <location>
        <begin position="50"/>
        <end position="63"/>
    </location>
</feature>
<protein>
    <recommendedName>
        <fullName evidence="4">PPE family C-terminal domain-containing protein</fullName>
    </recommendedName>
</protein>
<proteinExistence type="predicted"/>
<feature type="region of interest" description="Disordered" evidence="1">
    <location>
        <begin position="43"/>
        <end position="72"/>
    </location>
</feature>
<accession>A0ABY4QS23</accession>
<dbReference type="EMBL" id="CP097320">
    <property type="protein sequence ID" value="UQX13322.1"/>
    <property type="molecule type" value="Genomic_DNA"/>
</dbReference>
<dbReference type="Proteomes" id="UP001056610">
    <property type="component" value="Chromosome"/>
</dbReference>
<evidence type="ECO:0000313" key="2">
    <source>
        <dbReference type="EMBL" id="UQX13322.1"/>
    </source>
</evidence>